<keyword evidence="2" id="KW-1133">Transmembrane helix</keyword>
<evidence type="ECO:0000256" key="2">
    <source>
        <dbReference type="SAM" id="Phobius"/>
    </source>
</evidence>
<dbReference type="OrthoDB" id="3469466at2759"/>
<dbReference type="PANTHER" id="PTHR37540:SF5">
    <property type="entry name" value="TRANSCRIPTION FACTOR DOMAIN-CONTAINING PROTEIN"/>
    <property type="match status" value="1"/>
</dbReference>
<keyword evidence="2" id="KW-0472">Membrane</keyword>
<feature type="transmembrane region" description="Helical" evidence="2">
    <location>
        <begin position="416"/>
        <end position="437"/>
    </location>
</feature>
<keyword evidence="4" id="KW-1185">Reference proteome</keyword>
<accession>A0A3E2HE91</accession>
<dbReference type="PANTHER" id="PTHR37540">
    <property type="entry name" value="TRANSCRIPTION FACTOR (ACR-2), PUTATIVE-RELATED-RELATED"/>
    <property type="match status" value="1"/>
</dbReference>
<evidence type="ECO:0000313" key="3">
    <source>
        <dbReference type="EMBL" id="RFU31482.1"/>
    </source>
</evidence>
<dbReference type="Pfam" id="PF11951">
    <property type="entry name" value="Fungal_trans_2"/>
    <property type="match status" value="1"/>
</dbReference>
<comment type="caution">
    <text evidence="3">The sequence shown here is derived from an EMBL/GenBank/DDBJ whole genome shotgun (WGS) entry which is preliminary data.</text>
</comment>
<evidence type="ECO:0000313" key="4">
    <source>
        <dbReference type="Proteomes" id="UP000258309"/>
    </source>
</evidence>
<proteinExistence type="predicted"/>
<sequence length="484" mass="54198">MESSGKVSRRQRNARSRPGTKVELQFVNVVPNRQEQKAETQAIIRANAAHFHWRHNRPPRDKCKLKKSRDSVVHDHDEVNSCTSLQLKNTQLGFDVVDPFSSYECDLPRDFVNRCITFNAQVILPALFPGDADNFNIRANLLQLSISNPCMLHMFIIGALINSQGTPGAIPTDRIVHDVFRSRAEIVRRMSTVMGDPVEACKDINIFAITALVKIGQFKKVDVPLKTPNQGPLRSLQFMSSFGLMASDPVHFDGLSRLIELKGGLEKIEMPGLAALISFAGLLIGTRDLTAPRYPVVTLSCPPKEFIFQHQGAGFSIDQDLYIVLSMLNSYTMMIDDFSEGRKDLTATVLIDHRNTTQHALLSLPPMVGSSECYRLAALIYSLLVIFPLPYIASPFQCLVTQLKIALTGWDGSDQMLIWVLTMGGIGAMGLGERGWFVNKFRRAVARMGVRSWNEAREVIKMGLWFEATNDRDGIDFWLESQNV</sequence>
<gene>
    <name evidence="3" type="ORF">B7463_g4882</name>
</gene>
<reference evidence="3 4" key="1">
    <citation type="submission" date="2018-05" db="EMBL/GenBank/DDBJ databases">
        <title>Draft genome sequence of Scytalidium lignicola DSM 105466, a ubiquitous saprotrophic fungus.</title>
        <authorList>
            <person name="Buettner E."/>
            <person name="Gebauer A.M."/>
            <person name="Hofrichter M."/>
            <person name="Liers C."/>
            <person name="Kellner H."/>
        </authorList>
    </citation>
    <scope>NUCLEOTIDE SEQUENCE [LARGE SCALE GENOMIC DNA]</scope>
    <source>
        <strain evidence="3 4">DSM 105466</strain>
    </source>
</reference>
<dbReference type="AlphaFoldDB" id="A0A3E2HE91"/>
<dbReference type="OMA" id="THRLTHC"/>
<protein>
    <submittedName>
        <fullName evidence="3">Uncharacterized protein</fullName>
    </submittedName>
</protein>
<feature type="non-terminal residue" evidence="3">
    <location>
        <position position="1"/>
    </location>
</feature>
<feature type="region of interest" description="Disordered" evidence="1">
    <location>
        <begin position="1"/>
        <end position="20"/>
    </location>
</feature>
<dbReference type="EMBL" id="NCSJ02000075">
    <property type="protein sequence ID" value="RFU31482.1"/>
    <property type="molecule type" value="Genomic_DNA"/>
</dbReference>
<organism evidence="3 4">
    <name type="scientific">Scytalidium lignicola</name>
    <name type="common">Hyphomycete</name>
    <dbReference type="NCBI Taxonomy" id="5539"/>
    <lineage>
        <taxon>Eukaryota</taxon>
        <taxon>Fungi</taxon>
        <taxon>Dikarya</taxon>
        <taxon>Ascomycota</taxon>
        <taxon>Pezizomycotina</taxon>
        <taxon>Leotiomycetes</taxon>
        <taxon>Leotiomycetes incertae sedis</taxon>
        <taxon>Scytalidium</taxon>
    </lineage>
</organism>
<keyword evidence="2" id="KW-0812">Transmembrane</keyword>
<feature type="transmembrane region" description="Helical" evidence="2">
    <location>
        <begin position="376"/>
        <end position="396"/>
    </location>
</feature>
<feature type="non-terminal residue" evidence="3">
    <location>
        <position position="484"/>
    </location>
</feature>
<name>A0A3E2HE91_SCYLI</name>
<dbReference type="Proteomes" id="UP000258309">
    <property type="component" value="Unassembled WGS sequence"/>
</dbReference>
<dbReference type="InterPro" id="IPR021858">
    <property type="entry name" value="Fun_TF"/>
</dbReference>
<evidence type="ECO:0000256" key="1">
    <source>
        <dbReference type="SAM" id="MobiDB-lite"/>
    </source>
</evidence>